<comment type="caution">
    <text evidence="2">The sequence shown here is derived from an EMBL/GenBank/DDBJ whole genome shotgun (WGS) entry which is preliminary data.</text>
</comment>
<dbReference type="Gene3D" id="3.40.50.1820">
    <property type="entry name" value="alpha/beta hydrolase"/>
    <property type="match status" value="1"/>
</dbReference>
<evidence type="ECO:0000313" key="3">
    <source>
        <dbReference type="Proteomes" id="UP001257914"/>
    </source>
</evidence>
<dbReference type="EMBL" id="JAWCUA010000003">
    <property type="protein sequence ID" value="MDU0112487.1"/>
    <property type="molecule type" value="Genomic_DNA"/>
</dbReference>
<gene>
    <name evidence="2" type="ORF">RT723_05615</name>
</gene>
<evidence type="ECO:0000259" key="1">
    <source>
        <dbReference type="Pfam" id="PF00561"/>
    </source>
</evidence>
<dbReference type="Proteomes" id="UP001257914">
    <property type="component" value="Unassembled WGS sequence"/>
</dbReference>
<dbReference type="Pfam" id="PF00561">
    <property type="entry name" value="Abhydrolase_1"/>
    <property type="match status" value="1"/>
</dbReference>
<protein>
    <submittedName>
        <fullName evidence="2">Alpha/beta hydrolase</fullName>
    </submittedName>
</protein>
<dbReference type="InterPro" id="IPR029058">
    <property type="entry name" value="AB_hydrolase_fold"/>
</dbReference>
<feature type="domain" description="AB hydrolase-1" evidence="1">
    <location>
        <begin position="51"/>
        <end position="203"/>
    </location>
</feature>
<sequence length="303" mass="33418">MRNIQLTTNNKMYHVGLLFLAIVFASFNTAAEVSQSKSNLFDVTVIGQGSPIILIPGLMSDGSVWQHIAKELSDKHQVHSISIAGFAGTPPVDNFSLEQVKEQLINYITINKLKKPSVIGHSLGGFMGFLLASSTPDLIGKLISVDGLPFIAPVFTRTNDSTVQSMASQAQYIRNMYQNMTPQQVAAQTQQGIFIQAKSQAAQQKIVQMALASDPKTVGESIYYLMSHDLRSQVENIKSPVLLIGASGAFTQTSQQQQVEVLYKQQLDSITKAQLIMTTQDRHFIMLDNPTWLLKQINDFLEG</sequence>
<evidence type="ECO:0000313" key="2">
    <source>
        <dbReference type="EMBL" id="MDU0112487.1"/>
    </source>
</evidence>
<dbReference type="GO" id="GO:0016787">
    <property type="term" value="F:hydrolase activity"/>
    <property type="evidence" value="ECO:0007669"/>
    <property type="project" value="UniProtKB-KW"/>
</dbReference>
<dbReference type="PANTHER" id="PTHR43798">
    <property type="entry name" value="MONOACYLGLYCEROL LIPASE"/>
    <property type="match status" value="1"/>
</dbReference>
<reference evidence="2 3" key="1">
    <citation type="submission" date="2023-10" db="EMBL/GenBank/DDBJ databases">
        <title>Psychrosphaera aquimaarina strain SW33 isolated from seawater.</title>
        <authorList>
            <person name="Bayburt H."/>
            <person name="Kim J.M."/>
            <person name="Choi B.J."/>
            <person name="Jeon C.O."/>
        </authorList>
    </citation>
    <scope>NUCLEOTIDE SEQUENCE [LARGE SCALE GENOMIC DNA]</scope>
    <source>
        <strain evidence="2 3">KCTC 52743</strain>
    </source>
</reference>
<dbReference type="InterPro" id="IPR050266">
    <property type="entry name" value="AB_hydrolase_sf"/>
</dbReference>
<proteinExistence type="predicted"/>
<accession>A0ABU3QYI5</accession>
<dbReference type="RefSeq" id="WP_315946205.1">
    <property type="nucleotide sequence ID" value="NZ_JAWCUA010000003.1"/>
</dbReference>
<organism evidence="2 3">
    <name type="scientific">Psychrosphaera aquimarina</name>
    <dbReference type="NCBI Taxonomy" id="2044854"/>
    <lineage>
        <taxon>Bacteria</taxon>
        <taxon>Pseudomonadati</taxon>
        <taxon>Pseudomonadota</taxon>
        <taxon>Gammaproteobacteria</taxon>
        <taxon>Alteromonadales</taxon>
        <taxon>Pseudoalteromonadaceae</taxon>
        <taxon>Psychrosphaera</taxon>
    </lineage>
</organism>
<name>A0ABU3QYI5_9GAMM</name>
<dbReference type="InterPro" id="IPR000073">
    <property type="entry name" value="AB_hydrolase_1"/>
</dbReference>
<keyword evidence="3" id="KW-1185">Reference proteome</keyword>
<dbReference type="SUPFAM" id="SSF53474">
    <property type="entry name" value="alpha/beta-Hydrolases"/>
    <property type="match status" value="1"/>
</dbReference>
<keyword evidence="2" id="KW-0378">Hydrolase</keyword>